<feature type="signal peptide" evidence="1">
    <location>
        <begin position="1"/>
        <end position="22"/>
    </location>
</feature>
<feature type="chain" id="PRO_5003629014" description="Ice-binding protein C-terminal domain-containing protein" evidence="1">
    <location>
        <begin position="23"/>
        <end position="201"/>
    </location>
</feature>
<reference evidence="3 4" key="1">
    <citation type="submission" date="2012-02" db="EMBL/GenBank/DDBJ databases">
        <title>Complete genome sequence of Phycisphaera mikurensis NBRC 102666.</title>
        <authorList>
            <person name="Ankai A."/>
            <person name="Hosoyama A."/>
            <person name="Terui Y."/>
            <person name="Sekine M."/>
            <person name="Fukai R."/>
            <person name="Kato Y."/>
            <person name="Nakamura S."/>
            <person name="Yamada-Narita S."/>
            <person name="Kawakoshi A."/>
            <person name="Fukunaga Y."/>
            <person name="Yamazaki S."/>
            <person name="Fujita N."/>
        </authorList>
    </citation>
    <scope>NUCLEOTIDE SEQUENCE [LARGE SCALE GENOMIC DNA]</scope>
    <source>
        <strain evidence="4">NBRC 102666 / KCTC 22515 / FYK2301M01</strain>
    </source>
</reference>
<keyword evidence="1" id="KW-0732">Signal</keyword>
<sequence length="201" mass="20212">MTAFKTTALALAAAGFAGPASAAVIASAEFDGSDTWSNNVASSLFVDPGSADQGLFIQAGADLGPDNVIFGRDLSNEPGEPQLNPVTLTFDGVDVSGLTDITVGFAYDLDGFDSTDSITYDVFADSASIATGTFGGDDAGVLSVPVLDGTSSVSLTLVLDQNGAGDSFELDSFEVNAVPEPASFALVALGGAALLGRRRSA</sequence>
<dbReference type="KEGG" id="phm:PSMK_00150"/>
<keyword evidence="4" id="KW-1185">Reference proteome</keyword>
<protein>
    <recommendedName>
        <fullName evidence="2">Ice-binding protein C-terminal domain-containing protein</fullName>
    </recommendedName>
</protein>
<dbReference type="InterPro" id="IPR013424">
    <property type="entry name" value="Ice-binding_C"/>
</dbReference>
<dbReference type="NCBIfam" id="TIGR02595">
    <property type="entry name" value="PEP_CTERM"/>
    <property type="match status" value="1"/>
</dbReference>
<dbReference type="RefSeq" id="WP_014435394.1">
    <property type="nucleotide sequence ID" value="NC_017080.1"/>
</dbReference>
<dbReference type="Proteomes" id="UP000007881">
    <property type="component" value="Chromosome"/>
</dbReference>
<evidence type="ECO:0000313" key="4">
    <source>
        <dbReference type="Proteomes" id="UP000007881"/>
    </source>
</evidence>
<evidence type="ECO:0000256" key="1">
    <source>
        <dbReference type="SAM" id="SignalP"/>
    </source>
</evidence>
<name>I0IA86_PHYMF</name>
<dbReference type="HOGENOM" id="CLU_1359344_0_0_0"/>
<organism evidence="3 4">
    <name type="scientific">Phycisphaera mikurensis (strain NBRC 102666 / KCTC 22515 / FYK2301M01)</name>
    <dbReference type="NCBI Taxonomy" id="1142394"/>
    <lineage>
        <taxon>Bacteria</taxon>
        <taxon>Pseudomonadati</taxon>
        <taxon>Planctomycetota</taxon>
        <taxon>Phycisphaerae</taxon>
        <taxon>Phycisphaerales</taxon>
        <taxon>Phycisphaeraceae</taxon>
        <taxon>Phycisphaera</taxon>
    </lineage>
</organism>
<dbReference type="AlphaFoldDB" id="I0IA86"/>
<gene>
    <name evidence="3" type="ordered locus">PSMK_00150</name>
</gene>
<dbReference type="EMBL" id="AP012338">
    <property type="protein sequence ID" value="BAM02174.1"/>
    <property type="molecule type" value="Genomic_DNA"/>
</dbReference>
<evidence type="ECO:0000313" key="3">
    <source>
        <dbReference type="EMBL" id="BAM02174.1"/>
    </source>
</evidence>
<feature type="domain" description="Ice-binding protein C-terminal" evidence="2">
    <location>
        <begin position="177"/>
        <end position="199"/>
    </location>
</feature>
<dbReference type="STRING" id="1142394.PSMK_00150"/>
<evidence type="ECO:0000259" key="2">
    <source>
        <dbReference type="Pfam" id="PF07589"/>
    </source>
</evidence>
<accession>I0IA86</accession>
<proteinExistence type="predicted"/>
<dbReference type="Pfam" id="PF07589">
    <property type="entry name" value="PEP-CTERM"/>
    <property type="match status" value="1"/>
</dbReference>